<dbReference type="InterPro" id="IPR050832">
    <property type="entry name" value="Bact_Acetyltransf"/>
</dbReference>
<dbReference type="EMBL" id="QNRR01000004">
    <property type="protein sequence ID" value="RBP44252.1"/>
    <property type="molecule type" value="Genomic_DNA"/>
</dbReference>
<name>A0A366HM77_9BACT</name>
<dbReference type="InterPro" id="IPR016181">
    <property type="entry name" value="Acyl_CoA_acyltransferase"/>
</dbReference>
<dbReference type="Pfam" id="PF00583">
    <property type="entry name" value="Acetyltransf_1"/>
    <property type="match status" value="1"/>
</dbReference>
<keyword evidence="5" id="KW-1185">Reference proteome</keyword>
<accession>A0A366HM77</accession>
<dbReference type="GO" id="GO:0016747">
    <property type="term" value="F:acyltransferase activity, transferring groups other than amino-acyl groups"/>
    <property type="evidence" value="ECO:0007669"/>
    <property type="project" value="InterPro"/>
</dbReference>
<evidence type="ECO:0000256" key="1">
    <source>
        <dbReference type="ARBA" id="ARBA00022679"/>
    </source>
</evidence>
<sequence>MLRLFVFSLLVSFHLQLRDAVPSSADSFIIRLIDPVDQEAFTRCFPVARELRTHFADEEAFVHAAIMAQGRGANYVYLEHQGEIRAFTGFRICQNLVWGTHMYVDDLVTRAQDHGHGYGSALFDWLVEEARRRGCAHFQLDSGVQRFDAHRFYLHKGMNITSHHFALPL</sequence>
<dbReference type="OrthoDB" id="9805924at2"/>
<dbReference type="PANTHER" id="PTHR43877">
    <property type="entry name" value="AMINOALKYLPHOSPHONATE N-ACETYLTRANSFERASE-RELATED-RELATED"/>
    <property type="match status" value="1"/>
</dbReference>
<dbReference type="PROSITE" id="PS51186">
    <property type="entry name" value="GNAT"/>
    <property type="match status" value="1"/>
</dbReference>
<dbReference type="CDD" id="cd04301">
    <property type="entry name" value="NAT_SF"/>
    <property type="match status" value="1"/>
</dbReference>
<gene>
    <name evidence="4" type="ORF">DES53_10471</name>
</gene>
<dbReference type="AlphaFoldDB" id="A0A366HM77"/>
<evidence type="ECO:0000313" key="5">
    <source>
        <dbReference type="Proteomes" id="UP000253426"/>
    </source>
</evidence>
<comment type="caution">
    <text evidence="4">The sequence shown here is derived from an EMBL/GenBank/DDBJ whole genome shotgun (WGS) entry which is preliminary data.</text>
</comment>
<reference evidence="4 5" key="1">
    <citation type="submission" date="2018-06" db="EMBL/GenBank/DDBJ databases">
        <title>Genomic Encyclopedia of Type Strains, Phase IV (KMG-IV): sequencing the most valuable type-strain genomes for metagenomic binning, comparative biology and taxonomic classification.</title>
        <authorList>
            <person name="Goeker M."/>
        </authorList>
    </citation>
    <scope>NUCLEOTIDE SEQUENCE [LARGE SCALE GENOMIC DNA]</scope>
    <source>
        <strain evidence="4 5">DSM 25532</strain>
    </source>
</reference>
<dbReference type="Proteomes" id="UP000253426">
    <property type="component" value="Unassembled WGS sequence"/>
</dbReference>
<feature type="domain" description="N-acetyltransferase" evidence="3">
    <location>
        <begin position="31"/>
        <end position="169"/>
    </location>
</feature>
<proteinExistence type="predicted"/>
<protein>
    <submittedName>
        <fullName evidence="4">Acetyltransferase (GNAT) family protein</fullName>
    </submittedName>
</protein>
<dbReference type="InterPro" id="IPR000182">
    <property type="entry name" value="GNAT_dom"/>
</dbReference>
<evidence type="ECO:0000259" key="3">
    <source>
        <dbReference type="PROSITE" id="PS51186"/>
    </source>
</evidence>
<evidence type="ECO:0000313" key="4">
    <source>
        <dbReference type="EMBL" id="RBP44252.1"/>
    </source>
</evidence>
<dbReference type="SUPFAM" id="SSF55729">
    <property type="entry name" value="Acyl-CoA N-acyltransferases (Nat)"/>
    <property type="match status" value="1"/>
</dbReference>
<dbReference type="Gene3D" id="3.40.630.30">
    <property type="match status" value="1"/>
</dbReference>
<organism evidence="4 5">
    <name type="scientific">Roseimicrobium gellanilyticum</name>
    <dbReference type="NCBI Taxonomy" id="748857"/>
    <lineage>
        <taxon>Bacteria</taxon>
        <taxon>Pseudomonadati</taxon>
        <taxon>Verrucomicrobiota</taxon>
        <taxon>Verrucomicrobiia</taxon>
        <taxon>Verrucomicrobiales</taxon>
        <taxon>Verrucomicrobiaceae</taxon>
        <taxon>Roseimicrobium</taxon>
    </lineage>
</organism>
<keyword evidence="1 4" id="KW-0808">Transferase</keyword>
<evidence type="ECO:0000256" key="2">
    <source>
        <dbReference type="ARBA" id="ARBA00023315"/>
    </source>
</evidence>
<dbReference type="PANTHER" id="PTHR43877:SF2">
    <property type="entry name" value="AMINOALKYLPHOSPHONATE N-ACETYLTRANSFERASE-RELATED"/>
    <property type="match status" value="1"/>
</dbReference>
<keyword evidence="2" id="KW-0012">Acyltransferase</keyword>